<accession>A0A7X4LMW6</accession>
<dbReference type="Gene3D" id="3.40.50.720">
    <property type="entry name" value="NAD(P)-binding Rossmann-like Domain"/>
    <property type="match status" value="1"/>
</dbReference>
<dbReference type="InterPro" id="IPR036291">
    <property type="entry name" value="NAD(P)-bd_dom_sf"/>
</dbReference>
<dbReference type="PANTHER" id="PTHR47128:SF2">
    <property type="entry name" value="PROTEIN HIGH CHLOROPHYLL FLUORESCENCE PHENOTYPE 244, CHLOROPLASTIC"/>
    <property type="match status" value="1"/>
</dbReference>
<dbReference type="RefSeq" id="WP_161157398.1">
    <property type="nucleotide sequence ID" value="NZ_WEKT01000040.1"/>
</dbReference>
<dbReference type="Proteomes" id="UP000462621">
    <property type="component" value="Unassembled WGS sequence"/>
</dbReference>
<dbReference type="EMBL" id="WEKT01000040">
    <property type="protein sequence ID" value="MZI94920.1"/>
    <property type="molecule type" value="Genomic_DNA"/>
</dbReference>
<dbReference type="GO" id="GO:0009523">
    <property type="term" value="C:photosystem II"/>
    <property type="evidence" value="ECO:0007669"/>
    <property type="project" value="UniProtKB-KW"/>
</dbReference>
<keyword evidence="5" id="KW-1185">Reference proteome</keyword>
<dbReference type="InterPro" id="IPR016040">
    <property type="entry name" value="NAD(P)-bd_dom"/>
</dbReference>
<dbReference type="PANTHER" id="PTHR47128">
    <property type="match status" value="1"/>
</dbReference>
<keyword evidence="1" id="KW-0602">Photosynthesis</keyword>
<evidence type="ECO:0000256" key="2">
    <source>
        <dbReference type="ARBA" id="ARBA00023276"/>
    </source>
</evidence>
<name>A0A7X4LMW6_9VIBR</name>
<evidence type="ECO:0000259" key="3">
    <source>
        <dbReference type="Pfam" id="PF13460"/>
    </source>
</evidence>
<feature type="domain" description="NAD(P)-binding" evidence="3">
    <location>
        <begin position="9"/>
        <end position="195"/>
    </location>
</feature>
<dbReference type="SUPFAM" id="SSF51735">
    <property type="entry name" value="NAD(P)-binding Rossmann-fold domains"/>
    <property type="match status" value="1"/>
</dbReference>
<comment type="caution">
    <text evidence="4">The sequence shown here is derived from an EMBL/GenBank/DDBJ whole genome shotgun (WGS) entry which is preliminary data.</text>
</comment>
<protein>
    <submittedName>
        <fullName evidence="4">NAD(P)H-binding protein</fullName>
    </submittedName>
</protein>
<gene>
    <name evidence="4" type="ORF">F9817_17220</name>
</gene>
<evidence type="ECO:0000256" key="1">
    <source>
        <dbReference type="ARBA" id="ARBA00022531"/>
    </source>
</evidence>
<sequence>MAKTVLLAGATGYLGSYVARELQERNFQLRALVRDVEKLQQKGLNPDQLYVGEVTELNTISGCCDGVDTVISTIGITRQNDGLSYMDVDFQANLNLLQEAKRSGVRKFIYVSVLDGDKLRKVSVCAAKEKFVDELKNSGLEYSVIRPNGLFCDLDDLYHMAENGRVFLFDGGQLKSNPIHGADMAQICVDAIDAPRMHITAGGPDQMTHKEIAELAFKYAGKEPRITYIPSWSRGMLLGMSRFFTSRSTYGPLEFFMTVMSRDMLAPPKGQHRLEEYYRHMHHSQPSK</sequence>
<dbReference type="AlphaFoldDB" id="A0A7X4LMW6"/>
<proteinExistence type="predicted"/>
<keyword evidence="2" id="KW-0604">Photosystem II</keyword>
<organism evidence="4 5">
    <name type="scientific">Vibrio eleionomae</name>
    <dbReference type="NCBI Taxonomy" id="2653505"/>
    <lineage>
        <taxon>Bacteria</taxon>
        <taxon>Pseudomonadati</taxon>
        <taxon>Pseudomonadota</taxon>
        <taxon>Gammaproteobacteria</taxon>
        <taxon>Vibrionales</taxon>
        <taxon>Vibrionaceae</taxon>
        <taxon>Vibrio</taxon>
    </lineage>
</organism>
<evidence type="ECO:0000313" key="5">
    <source>
        <dbReference type="Proteomes" id="UP000462621"/>
    </source>
</evidence>
<evidence type="ECO:0000313" key="4">
    <source>
        <dbReference type="EMBL" id="MZI94920.1"/>
    </source>
</evidence>
<dbReference type="GO" id="GO:0015979">
    <property type="term" value="P:photosynthesis"/>
    <property type="evidence" value="ECO:0007669"/>
    <property type="project" value="UniProtKB-KW"/>
</dbReference>
<dbReference type="InterPro" id="IPR044256">
    <property type="entry name" value="HCF244-like"/>
</dbReference>
<dbReference type="CDD" id="cd05243">
    <property type="entry name" value="SDR_a5"/>
    <property type="match status" value="1"/>
</dbReference>
<reference evidence="4 5" key="1">
    <citation type="submission" date="2019-10" db="EMBL/GenBank/DDBJ databases">
        <title>Vibrio sp. nov. isolated from a shrimp pond.</title>
        <authorList>
            <person name="Gomez-Gil B."/>
            <person name="Enciso-Ibarra J."/>
            <person name="Enciso-Ibarra K."/>
            <person name="Bolan-Mejia C."/>
        </authorList>
    </citation>
    <scope>NUCLEOTIDE SEQUENCE [LARGE SCALE GENOMIC DNA]</scope>
    <source>
        <strain evidence="4 5">CAIM 722</strain>
    </source>
</reference>
<dbReference type="Pfam" id="PF13460">
    <property type="entry name" value="NAD_binding_10"/>
    <property type="match status" value="1"/>
</dbReference>